<dbReference type="Proteomes" id="UP001595952">
    <property type="component" value="Unassembled WGS sequence"/>
</dbReference>
<organism evidence="1 2">
    <name type="scientific">Deinococcus hohokamensis</name>
    <dbReference type="NCBI Taxonomy" id="309883"/>
    <lineage>
        <taxon>Bacteria</taxon>
        <taxon>Thermotogati</taxon>
        <taxon>Deinococcota</taxon>
        <taxon>Deinococci</taxon>
        <taxon>Deinococcales</taxon>
        <taxon>Deinococcaceae</taxon>
        <taxon>Deinococcus</taxon>
    </lineage>
</organism>
<dbReference type="RefSeq" id="WP_380061473.1">
    <property type="nucleotide sequence ID" value="NZ_JBHSEI010000005.1"/>
</dbReference>
<sequence>MAGGWGRLSGRTFSWSRPLLLALDVHYRDDHATAAGVLFQDWSDCHPAKTLVRTARPVHPYIPGQFYLRELPGLRRVIDDVKGETHLIVVDGYVTLGKEGRPGLGHHLFEALDGRIPVVGVAKSPFPGTPPASRLLRGQSLTPLYITAAGLTLEEAKAGVARMAGPHRVPTLLRAVDRLCRTARSDES</sequence>
<proteinExistence type="predicted"/>
<keyword evidence="2" id="KW-1185">Reference proteome</keyword>
<evidence type="ECO:0000313" key="2">
    <source>
        <dbReference type="Proteomes" id="UP001595952"/>
    </source>
</evidence>
<dbReference type="GO" id="GO:0004519">
    <property type="term" value="F:endonuclease activity"/>
    <property type="evidence" value="ECO:0007669"/>
    <property type="project" value="UniProtKB-KW"/>
</dbReference>
<accession>A0ABV9I9P4</accession>
<comment type="caution">
    <text evidence="1">The sequence shown here is derived from an EMBL/GenBank/DDBJ whole genome shotgun (WGS) entry which is preliminary data.</text>
</comment>
<keyword evidence="1" id="KW-0378">Hydrolase</keyword>
<reference evidence="2" key="1">
    <citation type="journal article" date="2019" name="Int. J. Syst. Evol. Microbiol.">
        <title>The Global Catalogue of Microorganisms (GCM) 10K type strain sequencing project: providing services to taxonomists for standard genome sequencing and annotation.</title>
        <authorList>
            <consortium name="The Broad Institute Genomics Platform"/>
            <consortium name="The Broad Institute Genome Sequencing Center for Infectious Disease"/>
            <person name="Wu L."/>
            <person name="Ma J."/>
        </authorList>
    </citation>
    <scope>NUCLEOTIDE SEQUENCE [LARGE SCALE GENOMIC DNA]</scope>
    <source>
        <strain evidence="2">CCUG 55995</strain>
    </source>
</reference>
<dbReference type="InterPro" id="IPR007581">
    <property type="entry name" value="Endonuclease-V"/>
</dbReference>
<dbReference type="Gene3D" id="3.30.2170.10">
    <property type="entry name" value="archaeoglobus fulgidus dsm 4304 superfamily"/>
    <property type="match status" value="1"/>
</dbReference>
<evidence type="ECO:0000313" key="1">
    <source>
        <dbReference type="EMBL" id="MFC4638410.1"/>
    </source>
</evidence>
<protein>
    <submittedName>
        <fullName evidence="1">Endonuclease V</fullName>
    </submittedName>
</protein>
<gene>
    <name evidence="1" type="ORF">ACFO0D_08630</name>
</gene>
<dbReference type="EMBL" id="JBHSEI010000005">
    <property type="protein sequence ID" value="MFC4638410.1"/>
    <property type="molecule type" value="Genomic_DNA"/>
</dbReference>
<name>A0ABV9I9P4_9DEIO</name>
<keyword evidence="1" id="KW-0255">Endonuclease</keyword>
<dbReference type="Pfam" id="PF04493">
    <property type="entry name" value="Endonuclease_5"/>
    <property type="match status" value="1"/>
</dbReference>
<keyword evidence="1" id="KW-0540">Nuclease</keyword>